<name>A0A0E9SRA7_ANGAN</name>
<organism evidence="1">
    <name type="scientific">Anguilla anguilla</name>
    <name type="common">European freshwater eel</name>
    <name type="synonym">Muraena anguilla</name>
    <dbReference type="NCBI Taxonomy" id="7936"/>
    <lineage>
        <taxon>Eukaryota</taxon>
        <taxon>Metazoa</taxon>
        <taxon>Chordata</taxon>
        <taxon>Craniata</taxon>
        <taxon>Vertebrata</taxon>
        <taxon>Euteleostomi</taxon>
        <taxon>Actinopterygii</taxon>
        <taxon>Neopterygii</taxon>
        <taxon>Teleostei</taxon>
        <taxon>Anguilliformes</taxon>
        <taxon>Anguillidae</taxon>
        <taxon>Anguilla</taxon>
    </lineage>
</organism>
<dbReference type="EMBL" id="GBXM01064751">
    <property type="protein sequence ID" value="JAH43826.1"/>
    <property type="molecule type" value="Transcribed_RNA"/>
</dbReference>
<reference evidence="1" key="2">
    <citation type="journal article" date="2015" name="Fish Shellfish Immunol.">
        <title>Early steps in the European eel (Anguilla anguilla)-Vibrio vulnificus interaction in the gills: Role of the RtxA13 toxin.</title>
        <authorList>
            <person name="Callol A."/>
            <person name="Pajuelo D."/>
            <person name="Ebbesson L."/>
            <person name="Teles M."/>
            <person name="MacKenzie S."/>
            <person name="Amaro C."/>
        </authorList>
    </citation>
    <scope>NUCLEOTIDE SEQUENCE</scope>
</reference>
<accession>A0A0E9SRA7</accession>
<reference evidence="1" key="1">
    <citation type="submission" date="2014-11" db="EMBL/GenBank/DDBJ databases">
        <authorList>
            <person name="Amaro Gonzalez C."/>
        </authorList>
    </citation>
    <scope>NUCLEOTIDE SEQUENCE</scope>
</reference>
<proteinExistence type="predicted"/>
<evidence type="ECO:0000313" key="1">
    <source>
        <dbReference type="EMBL" id="JAH43826.1"/>
    </source>
</evidence>
<dbReference type="AlphaFoldDB" id="A0A0E9SRA7"/>
<sequence length="37" mass="4051">MCHGGGSNPCPLRGTYSLWLNSHLTHALNHMPHPLSL</sequence>
<protein>
    <submittedName>
        <fullName evidence="1">Uncharacterized protein</fullName>
    </submittedName>
</protein>